<dbReference type="InterPro" id="IPR001646">
    <property type="entry name" value="5peptide_repeat"/>
</dbReference>
<organism evidence="2 3">
    <name type="scientific">Henriciella barbarensis</name>
    <dbReference type="NCBI Taxonomy" id="86342"/>
    <lineage>
        <taxon>Bacteria</taxon>
        <taxon>Pseudomonadati</taxon>
        <taxon>Pseudomonadota</taxon>
        <taxon>Alphaproteobacteria</taxon>
        <taxon>Hyphomonadales</taxon>
        <taxon>Hyphomonadaceae</taxon>
        <taxon>Henriciella</taxon>
    </lineage>
</organism>
<dbReference type="Pfam" id="PF13576">
    <property type="entry name" value="Pentapeptide_3"/>
    <property type="match status" value="2"/>
</dbReference>
<comment type="caution">
    <text evidence="2">The sequence shown here is derived from an EMBL/GenBank/DDBJ whole genome shotgun (WGS) entry which is preliminary data.</text>
</comment>
<feature type="transmembrane region" description="Helical" evidence="1">
    <location>
        <begin position="752"/>
        <end position="776"/>
    </location>
</feature>
<dbReference type="OrthoDB" id="7623072at2"/>
<evidence type="ECO:0008006" key="4">
    <source>
        <dbReference type="Google" id="ProtNLM"/>
    </source>
</evidence>
<keyword evidence="3" id="KW-1185">Reference proteome</keyword>
<feature type="transmembrane region" description="Helical" evidence="1">
    <location>
        <begin position="652"/>
        <end position="673"/>
    </location>
</feature>
<evidence type="ECO:0000313" key="3">
    <source>
        <dbReference type="Proteomes" id="UP000265431"/>
    </source>
</evidence>
<evidence type="ECO:0000313" key="2">
    <source>
        <dbReference type="EMBL" id="RIJ20369.1"/>
    </source>
</evidence>
<accession>A0A399QS19</accession>
<evidence type="ECO:0000256" key="1">
    <source>
        <dbReference type="SAM" id="Phobius"/>
    </source>
</evidence>
<dbReference type="AlphaFoldDB" id="A0A399QS19"/>
<name>A0A399QS19_9PROT</name>
<dbReference type="Proteomes" id="UP000265431">
    <property type="component" value="Unassembled WGS sequence"/>
</dbReference>
<gene>
    <name evidence="2" type="ORF">D1224_14680</name>
</gene>
<reference evidence="2 3" key="1">
    <citation type="submission" date="2018-08" db="EMBL/GenBank/DDBJ databases">
        <title>Henriciella mobilis sp. nov., isolated from seawater.</title>
        <authorList>
            <person name="Cheng H."/>
            <person name="Wu Y.-H."/>
            <person name="Xu X.-W."/>
            <person name="Guo L.-L."/>
        </authorList>
    </citation>
    <scope>NUCLEOTIDE SEQUENCE [LARGE SCALE GENOMIC DNA]</scope>
    <source>
        <strain evidence="2 3">CCUG66934</strain>
    </source>
</reference>
<proteinExistence type="predicted"/>
<sequence length="783" mass="88174">MAGGVDGISQEWWDRWWKEDWSWEGLAKKPWEGWVVPKPGAEPVPDEEYDRRTGHPDAITRFGPEARKATLQDYWRDQADHLINWSDAEGHTYLFTRLHLPLHWPDGSRTPKLDWSSDALNHLIETRLNQVNERAFEETHRSEVDWRAQFQGVIFADFSIDRFTPRLLPEAEEGKQLAVSFRSCCFTGYTRFAFSTFARDVEFRDAAFANDTGFYETSFNGGAIFEQASFSKDALFKMSTFHQITSFHQTTFNGYTSFEEALFSGSVSFDGVSFRGKSLFGQTRFASGANFANAVFTRGSDFRDANFAGDARFTGAIFLENVSFIDAKFDGDARFNGSNFAGQANFSCATFAGSSRFHNVFFAGYALFPGAVFAGTAWFDETAFAASAIFSKASFAIFASFDKTVFADRAVFTGKGASVATDSIAGTLTSDSDFGRLNLDIPQHATWVAQRSFPDASFACTLFLGDANFANRDFHSQTSFENSVFLRPAAFHDSKLHRGITFRNTWFQDGLTRDKMVKVVPTKYKRTWNEGLNRLFNAENSARRAKGENEIEYGTWLEVFNEKRQADEDEFCKLKSEGDVGKSERAKYFGKLEDCYRTLKHLMEDRRDRHEEGRFHKLELRARRKRRRPAINISEQWLSHLYGWSADYGNSVLLPIGWLLVGSFVLAGVYTLMGTTGPAHFGHDLFAPYSAVDWGETLSYSFSRVFPFGGWGDPDQCSMIGQMLAADGVGLEAPCGQVEGRVDRDFVGGTPLALKALTTFQSISAIILIFLAGLAARRKFQIN</sequence>
<dbReference type="EMBL" id="QWGB01000014">
    <property type="protein sequence ID" value="RIJ20369.1"/>
    <property type="molecule type" value="Genomic_DNA"/>
</dbReference>
<keyword evidence="1" id="KW-1133">Transmembrane helix</keyword>
<protein>
    <recommendedName>
        <fullName evidence="4">Pentapeptide repeat-containing protein</fullName>
    </recommendedName>
</protein>
<keyword evidence="1" id="KW-0812">Transmembrane</keyword>
<dbReference type="RefSeq" id="WP_119380686.1">
    <property type="nucleotide sequence ID" value="NZ_QWGB01000014.1"/>
</dbReference>
<keyword evidence="1" id="KW-0472">Membrane</keyword>